<dbReference type="AlphaFoldDB" id="A0A0E9VJ26"/>
<proteinExistence type="predicted"/>
<dbReference type="EMBL" id="GBXM01030576">
    <property type="protein sequence ID" value="JAH78001.1"/>
    <property type="molecule type" value="Transcribed_RNA"/>
</dbReference>
<evidence type="ECO:0000313" key="1">
    <source>
        <dbReference type="EMBL" id="JAH78001.1"/>
    </source>
</evidence>
<reference evidence="1" key="2">
    <citation type="journal article" date="2015" name="Fish Shellfish Immunol.">
        <title>Early steps in the European eel (Anguilla anguilla)-Vibrio vulnificus interaction in the gills: Role of the RtxA13 toxin.</title>
        <authorList>
            <person name="Callol A."/>
            <person name="Pajuelo D."/>
            <person name="Ebbesson L."/>
            <person name="Teles M."/>
            <person name="MacKenzie S."/>
            <person name="Amaro C."/>
        </authorList>
    </citation>
    <scope>NUCLEOTIDE SEQUENCE</scope>
</reference>
<name>A0A0E9VJ26_ANGAN</name>
<sequence>MFRTHPKCFCQFPRKF</sequence>
<organism evidence="1">
    <name type="scientific">Anguilla anguilla</name>
    <name type="common">European freshwater eel</name>
    <name type="synonym">Muraena anguilla</name>
    <dbReference type="NCBI Taxonomy" id="7936"/>
    <lineage>
        <taxon>Eukaryota</taxon>
        <taxon>Metazoa</taxon>
        <taxon>Chordata</taxon>
        <taxon>Craniata</taxon>
        <taxon>Vertebrata</taxon>
        <taxon>Euteleostomi</taxon>
        <taxon>Actinopterygii</taxon>
        <taxon>Neopterygii</taxon>
        <taxon>Teleostei</taxon>
        <taxon>Anguilliformes</taxon>
        <taxon>Anguillidae</taxon>
        <taxon>Anguilla</taxon>
    </lineage>
</organism>
<accession>A0A0E9VJ26</accession>
<protein>
    <submittedName>
        <fullName evidence="1">Uncharacterized protein</fullName>
    </submittedName>
</protein>
<reference evidence="1" key="1">
    <citation type="submission" date="2014-11" db="EMBL/GenBank/DDBJ databases">
        <authorList>
            <person name="Amaro Gonzalez C."/>
        </authorList>
    </citation>
    <scope>NUCLEOTIDE SEQUENCE</scope>
</reference>